<sequence length="136" mass="14940">MSTASSNFCRQLLFAIGITSSKTSHSEMGVFNFAGKAYMVGGETTGGLDHDFLSENWVTWENGVEEPSDRVYEFPNPPNGTLDKLPDSLRLPSPMRSPIVAKINGRVYLLHGDHCYMKPALPSDPSNCFVVLDQKG</sequence>
<gene>
    <name evidence="1" type="ORF">LTRI10_LOCUS25766</name>
</gene>
<dbReference type="AlphaFoldDB" id="A0AAV2EF65"/>
<accession>A0AAV2EF65</accession>
<dbReference type="EMBL" id="OZ034817">
    <property type="protein sequence ID" value="CAL1384573.1"/>
    <property type="molecule type" value="Genomic_DNA"/>
</dbReference>
<reference evidence="1 2" key="1">
    <citation type="submission" date="2024-04" db="EMBL/GenBank/DDBJ databases">
        <authorList>
            <person name="Fracassetti M."/>
        </authorList>
    </citation>
    <scope>NUCLEOTIDE SEQUENCE [LARGE SCALE GENOMIC DNA]</scope>
</reference>
<dbReference type="Proteomes" id="UP001497516">
    <property type="component" value="Chromosome 4"/>
</dbReference>
<proteinExistence type="predicted"/>
<evidence type="ECO:0000313" key="2">
    <source>
        <dbReference type="Proteomes" id="UP001497516"/>
    </source>
</evidence>
<name>A0AAV2EF65_9ROSI</name>
<organism evidence="1 2">
    <name type="scientific">Linum trigynum</name>
    <dbReference type="NCBI Taxonomy" id="586398"/>
    <lineage>
        <taxon>Eukaryota</taxon>
        <taxon>Viridiplantae</taxon>
        <taxon>Streptophyta</taxon>
        <taxon>Embryophyta</taxon>
        <taxon>Tracheophyta</taxon>
        <taxon>Spermatophyta</taxon>
        <taxon>Magnoliopsida</taxon>
        <taxon>eudicotyledons</taxon>
        <taxon>Gunneridae</taxon>
        <taxon>Pentapetalae</taxon>
        <taxon>rosids</taxon>
        <taxon>fabids</taxon>
        <taxon>Malpighiales</taxon>
        <taxon>Linaceae</taxon>
        <taxon>Linum</taxon>
    </lineage>
</organism>
<protein>
    <submittedName>
        <fullName evidence="1">Uncharacterized protein</fullName>
    </submittedName>
</protein>
<keyword evidence="2" id="KW-1185">Reference proteome</keyword>
<evidence type="ECO:0000313" key="1">
    <source>
        <dbReference type="EMBL" id="CAL1384573.1"/>
    </source>
</evidence>